<evidence type="ECO:0000313" key="2">
    <source>
        <dbReference type="Proteomes" id="UP000799764"/>
    </source>
</evidence>
<dbReference type="AlphaFoldDB" id="A0A9P4UCI1"/>
<evidence type="ECO:0000313" key="1">
    <source>
        <dbReference type="EMBL" id="KAF2444383.1"/>
    </source>
</evidence>
<comment type="caution">
    <text evidence="1">The sequence shown here is derived from an EMBL/GenBank/DDBJ whole genome shotgun (WGS) entry which is preliminary data.</text>
</comment>
<proteinExistence type="predicted"/>
<reference evidence="1" key="1">
    <citation type="journal article" date="2020" name="Stud. Mycol.">
        <title>101 Dothideomycetes genomes: a test case for predicting lifestyles and emergence of pathogens.</title>
        <authorList>
            <person name="Haridas S."/>
            <person name="Albert R."/>
            <person name="Binder M."/>
            <person name="Bloem J."/>
            <person name="Labutti K."/>
            <person name="Salamov A."/>
            <person name="Andreopoulos B."/>
            <person name="Baker S."/>
            <person name="Barry K."/>
            <person name="Bills G."/>
            <person name="Bluhm B."/>
            <person name="Cannon C."/>
            <person name="Castanera R."/>
            <person name="Culley D."/>
            <person name="Daum C."/>
            <person name="Ezra D."/>
            <person name="Gonzalez J."/>
            <person name="Henrissat B."/>
            <person name="Kuo A."/>
            <person name="Liang C."/>
            <person name="Lipzen A."/>
            <person name="Lutzoni F."/>
            <person name="Magnuson J."/>
            <person name="Mondo S."/>
            <person name="Nolan M."/>
            <person name="Ohm R."/>
            <person name="Pangilinan J."/>
            <person name="Park H.-J."/>
            <person name="Ramirez L."/>
            <person name="Alfaro M."/>
            <person name="Sun H."/>
            <person name="Tritt A."/>
            <person name="Yoshinaga Y."/>
            <person name="Zwiers L.-H."/>
            <person name="Turgeon B."/>
            <person name="Goodwin S."/>
            <person name="Spatafora J."/>
            <person name="Crous P."/>
            <person name="Grigoriev I."/>
        </authorList>
    </citation>
    <scope>NUCLEOTIDE SEQUENCE</scope>
    <source>
        <strain evidence="1">CBS 690.94</strain>
    </source>
</reference>
<sequence>MSLMLWFRLVESLRLVGRYTFGDTKHPIDLIYDARLNELASRQESDVIWRSISDGLLPMQTRREVVEPRSKDDEASPEEMTKAMQKLHKAELEACRAECAAALDAKDKALEVALEAKDEAHKADLRVREARKVNFQDTMLKELMFLLEYNDQAMKVLRDCRDENFRRSVQAKKLRENIPLAISEWKRRTGTVWKSSNWNAERD</sequence>
<gene>
    <name evidence="1" type="ORF">P171DRAFT_432432</name>
</gene>
<dbReference type="Proteomes" id="UP000799764">
    <property type="component" value="Unassembled WGS sequence"/>
</dbReference>
<dbReference type="EMBL" id="MU001501">
    <property type="protein sequence ID" value="KAF2444383.1"/>
    <property type="molecule type" value="Genomic_DNA"/>
</dbReference>
<accession>A0A9P4UCI1</accession>
<protein>
    <submittedName>
        <fullName evidence="1">Uncharacterized protein</fullName>
    </submittedName>
</protein>
<keyword evidence="2" id="KW-1185">Reference proteome</keyword>
<organism evidence="1 2">
    <name type="scientific">Karstenula rhodostoma CBS 690.94</name>
    <dbReference type="NCBI Taxonomy" id="1392251"/>
    <lineage>
        <taxon>Eukaryota</taxon>
        <taxon>Fungi</taxon>
        <taxon>Dikarya</taxon>
        <taxon>Ascomycota</taxon>
        <taxon>Pezizomycotina</taxon>
        <taxon>Dothideomycetes</taxon>
        <taxon>Pleosporomycetidae</taxon>
        <taxon>Pleosporales</taxon>
        <taxon>Massarineae</taxon>
        <taxon>Didymosphaeriaceae</taxon>
        <taxon>Karstenula</taxon>
    </lineage>
</organism>
<name>A0A9P4UCI1_9PLEO</name>